<reference evidence="2 3" key="1">
    <citation type="submission" date="2019-05" db="EMBL/GenBank/DDBJ databases">
        <title>Another draft genome of Portunus trituberculatus and its Hox gene families provides insights of decapod evolution.</title>
        <authorList>
            <person name="Jeong J.-H."/>
            <person name="Song I."/>
            <person name="Kim S."/>
            <person name="Choi T."/>
            <person name="Kim D."/>
            <person name="Ryu S."/>
            <person name="Kim W."/>
        </authorList>
    </citation>
    <scope>NUCLEOTIDE SEQUENCE [LARGE SCALE GENOMIC DNA]</scope>
    <source>
        <tissue evidence="2">Muscle</tissue>
    </source>
</reference>
<evidence type="ECO:0000256" key="1">
    <source>
        <dbReference type="SAM" id="MobiDB-lite"/>
    </source>
</evidence>
<evidence type="ECO:0000313" key="2">
    <source>
        <dbReference type="EMBL" id="MPC25089.1"/>
    </source>
</evidence>
<feature type="region of interest" description="Disordered" evidence="1">
    <location>
        <begin position="11"/>
        <end position="36"/>
    </location>
</feature>
<dbReference type="AlphaFoldDB" id="A0A5B7DVH9"/>
<dbReference type="Proteomes" id="UP000324222">
    <property type="component" value="Unassembled WGS sequence"/>
</dbReference>
<accession>A0A5B7DVH9</accession>
<proteinExistence type="predicted"/>
<comment type="caution">
    <text evidence="2">The sequence shown here is derived from an EMBL/GenBank/DDBJ whole genome shotgun (WGS) entry which is preliminary data.</text>
</comment>
<protein>
    <submittedName>
        <fullName evidence="2">Uncharacterized protein</fullName>
    </submittedName>
</protein>
<evidence type="ECO:0000313" key="3">
    <source>
        <dbReference type="Proteomes" id="UP000324222"/>
    </source>
</evidence>
<keyword evidence="3" id="KW-1185">Reference proteome</keyword>
<name>A0A5B7DVH9_PORTR</name>
<sequence length="135" mass="14521">MLELGGEILATPCTDEGGGGGGGGAKVGEEGPPSADGLVGELGVSKRNFKLHTREFRSWPIGGSSALLVPQLQFASTEYRRNLFNLPIIHQDGPKTSFIIFCMRGNMENFTKRTSPITAAQRDLLIDLVSKEKCL</sequence>
<gene>
    <name evidence="2" type="ORF">E2C01_018188</name>
</gene>
<feature type="compositionally biased region" description="Gly residues" evidence="1">
    <location>
        <begin position="16"/>
        <end position="26"/>
    </location>
</feature>
<organism evidence="2 3">
    <name type="scientific">Portunus trituberculatus</name>
    <name type="common">Swimming crab</name>
    <name type="synonym">Neptunus trituberculatus</name>
    <dbReference type="NCBI Taxonomy" id="210409"/>
    <lineage>
        <taxon>Eukaryota</taxon>
        <taxon>Metazoa</taxon>
        <taxon>Ecdysozoa</taxon>
        <taxon>Arthropoda</taxon>
        <taxon>Crustacea</taxon>
        <taxon>Multicrustacea</taxon>
        <taxon>Malacostraca</taxon>
        <taxon>Eumalacostraca</taxon>
        <taxon>Eucarida</taxon>
        <taxon>Decapoda</taxon>
        <taxon>Pleocyemata</taxon>
        <taxon>Brachyura</taxon>
        <taxon>Eubrachyura</taxon>
        <taxon>Portunoidea</taxon>
        <taxon>Portunidae</taxon>
        <taxon>Portuninae</taxon>
        <taxon>Portunus</taxon>
    </lineage>
</organism>
<dbReference type="EMBL" id="VSRR010001415">
    <property type="protein sequence ID" value="MPC25089.1"/>
    <property type="molecule type" value="Genomic_DNA"/>
</dbReference>